<feature type="compositionally biased region" description="Polar residues" evidence="1">
    <location>
        <begin position="53"/>
        <end position="63"/>
    </location>
</feature>
<dbReference type="OMA" id="HLANDHM"/>
<protein>
    <submittedName>
        <fullName evidence="2">Uncharacterized protein</fullName>
    </submittedName>
</protein>
<sequence length="127" mass="14308">MKREGRQHGLVRTYRKREGSHKNLGFSWNPKPNSNSRDVNKLNSPPTAGFFTKVSTKPSNHSKFTGKCGRSKCTCCHMHPAGKAKGIQKLRDCDIVSRRGLTFFGFSATSILDHLASEYMDFDDDEI</sequence>
<reference evidence="2" key="1">
    <citation type="submission" date="2025-08" db="UniProtKB">
        <authorList>
            <consortium name="RefSeq"/>
        </authorList>
    </citation>
    <scope>IDENTIFICATION</scope>
</reference>
<dbReference type="KEGG" id="nta:107798429"/>
<accession>A0A1S4AJM7</accession>
<dbReference type="AlphaFoldDB" id="A0A1S4AJM7"/>
<feature type="region of interest" description="Disordered" evidence="1">
    <location>
        <begin position="1"/>
        <end position="63"/>
    </location>
</feature>
<dbReference type="RefSeq" id="XP_016476902.1">
    <property type="nucleotide sequence ID" value="XM_016621416.1"/>
</dbReference>
<organism evidence="2">
    <name type="scientific">Nicotiana tabacum</name>
    <name type="common">Common tobacco</name>
    <dbReference type="NCBI Taxonomy" id="4097"/>
    <lineage>
        <taxon>Eukaryota</taxon>
        <taxon>Viridiplantae</taxon>
        <taxon>Streptophyta</taxon>
        <taxon>Embryophyta</taxon>
        <taxon>Tracheophyta</taxon>
        <taxon>Spermatophyta</taxon>
        <taxon>Magnoliopsida</taxon>
        <taxon>eudicotyledons</taxon>
        <taxon>Gunneridae</taxon>
        <taxon>Pentapetalae</taxon>
        <taxon>asterids</taxon>
        <taxon>lamiids</taxon>
        <taxon>Solanales</taxon>
        <taxon>Solanaceae</taxon>
        <taxon>Nicotianoideae</taxon>
        <taxon>Nicotianeae</taxon>
        <taxon>Nicotiana</taxon>
    </lineage>
</organism>
<evidence type="ECO:0000313" key="2">
    <source>
        <dbReference type="RefSeq" id="XP_016476902.1"/>
    </source>
</evidence>
<dbReference type="PaxDb" id="4097-A0A1S4AJM7"/>
<gene>
    <name evidence="2" type="primary">LOC107798429</name>
</gene>
<dbReference type="OrthoDB" id="663108at2759"/>
<dbReference type="PANTHER" id="PTHR34278">
    <property type="entry name" value="PROTEIN THI031, PUTATIVE-RELATED"/>
    <property type="match status" value="1"/>
</dbReference>
<dbReference type="STRING" id="4097.A0A1S4AJM7"/>
<dbReference type="PANTHER" id="PTHR34278:SF10">
    <property type="entry name" value="CALCIUM-BINDING SITE PROTEIN-RELATED"/>
    <property type="match status" value="1"/>
</dbReference>
<feature type="compositionally biased region" description="Polar residues" evidence="1">
    <location>
        <begin position="30"/>
        <end position="46"/>
    </location>
</feature>
<evidence type="ECO:0000256" key="1">
    <source>
        <dbReference type="SAM" id="MobiDB-lite"/>
    </source>
</evidence>
<name>A0A1S4AJM7_TOBAC</name>
<proteinExistence type="predicted"/>